<evidence type="ECO:0000256" key="1">
    <source>
        <dbReference type="SAM" id="Coils"/>
    </source>
</evidence>
<dbReference type="AlphaFoldDB" id="A0A6C0KXD9"/>
<proteinExistence type="predicted"/>
<feature type="coiled-coil region" evidence="1">
    <location>
        <begin position="7"/>
        <end position="43"/>
    </location>
</feature>
<accession>A0A6C0KXD9</accession>
<evidence type="ECO:0000313" key="2">
    <source>
        <dbReference type="EMBL" id="QHU22635.1"/>
    </source>
</evidence>
<sequence length="260" mass="31191">MAIEKEMTDCLQQMAQLQAKMKNLQQEKKYKAAEEVVKQQEVEPNLKVMSDWLVEYGESIDEIERERVIVAQYNKLEQHNMDRLTTKIKRYEFLVNMVSIGSPHERQQQHREARNLGIILNGNEDISQVCVKYEPTKEEYELYNNNKVIRERYLSLQQQQNSDRQYTRRRKLINNSPKTYFMKQYIEATHNMFIIQQKRIDELEKKVESYSRHGLLLDHMYETEEFLYEDPRRMKDRQSKSACAVSAAREIRKIKLGESL</sequence>
<dbReference type="EMBL" id="MN741014">
    <property type="protein sequence ID" value="QHU22635.1"/>
    <property type="molecule type" value="Genomic_DNA"/>
</dbReference>
<reference evidence="2" key="1">
    <citation type="journal article" date="2020" name="Nature">
        <title>Giant virus diversity and host interactions through global metagenomics.</title>
        <authorList>
            <person name="Schulz F."/>
            <person name="Roux S."/>
            <person name="Paez-Espino D."/>
            <person name="Jungbluth S."/>
            <person name="Walsh D.A."/>
            <person name="Denef V.J."/>
            <person name="McMahon K.D."/>
            <person name="Konstantinidis K.T."/>
            <person name="Eloe-Fadrosh E.A."/>
            <person name="Kyrpides N.C."/>
            <person name="Woyke T."/>
        </authorList>
    </citation>
    <scope>NUCLEOTIDE SEQUENCE</scope>
    <source>
        <strain evidence="2">GVMAG-S-ERX555907-102</strain>
    </source>
</reference>
<name>A0A6C0KXD9_9ZZZZ</name>
<keyword evidence="1" id="KW-0175">Coiled coil</keyword>
<organism evidence="2">
    <name type="scientific">viral metagenome</name>
    <dbReference type="NCBI Taxonomy" id="1070528"/>
    <lineage>
        <taxon>unclassified sequences</taxon>
        <taxon>metagenomes</taxon>
        <taxon>organismal metagenomes</taxon>
    </lineage>
</organism>
<protein>
    <submittedName>
        <fullName evidence="2">Uncharacterized protein</fullName>
    </submittedName>
</protein>